<protein>
    <submittedName>
        <fullName evidence="10">Glycosyl transferase family 2</fullName>
    </submittedName>
</protein>
<dbReference type="EMBL" id="CP001769">
    <property type="protein sequence ID" value="ADB42377.1"/>
    <property type="molecule type" value="Genomic_DNA"/>
</dbReference>
<dbReference type="GO" id="GO:0016757">
    <property type="term" value="F:glycosyltransferase activity"/>
    <property type="evidence" value="ECO:0007669"/>
    <property type="project" value="UniProtKB-KW"/>
</dbReference>
<dbReference type="KEGG" id="sli:Slin_6420"/>
<sequence length="333" mass="37972">MLMENRPYVSIVVCVYNESGNNQPLLDQLHRALQSLDYEIIYVNDGSTDATLAELLAGRNERLTILDLQKNYGQSAALSAGIDAARGRFIVTMDGDQQNDPLDIIPMLRIADEQDVDLVMGRRHNRQDASWSRVWPSRLANGLIRRTLDLPIDDNGCALKVFRADCVKRIGLYGELHRFIAALAHLDGARIVQVPVRHHPRRIGQSKYGLGRTGRVLSDLFLLLFFKRYLNRPMHLFGGLGMLLLFGGFFLSMRFLWTSDAAVTGLDRFAVGAIWLLAGLQFLAFGVSLDLQMRTYYESQGKKSYIIRRTYTYHTRVPEPVRQHTYYQTEFVE</sequence>
<dbReference type="Pfam" id="PF00535">
    <property type="entry name" value="Glycos_transf_2"/>
    <property type="match status" value="1"/>
</dbReference>
<feature type="transmembrane region" description="Helical" evidence="8">
    <location>
        <begin position="236"/>
        <end position="257"/>
    </location>
</feature>
<dbReference type="CAZy" id="GT2">
    <property type="family name" value="Glycosyltransferase Family 2"/>
</dbReference>
<keyword evidence="3 10" id="KW-0808">Transferase</keyword>
<dbReference type="Proteomes" id="UP000002028">
    <property type="component" value="Chromosome"/>
</dbReference>
<dbReference type="PANTHER" id="PTHR48090">
    <property type="entry name" value="UNDECAPRENYL-PHOSPHATE 4-DEOXY-4-FORMAMIDO-L-ARABINOSE TRANSFERASE-RELATED"/>
    <property type="match status" value="1"/>
</dbReference>
<evidence type="ECO:0000256" key="2">
    <source>
        <dbReference type="ARBA" id="ARBA00022676"/>
    </source>
</evidence>
<evidence type="ECO:0000256" key="8">
    <source>
        <dbReference type="SAM" id="Phobius"/>
    </source>
</evidence>
<dbReference type="Gene3D" id="3.90.550.10">
    <property type="entry name" value="Spore Coat Polysaccharide Biosynthesis Protein SpsA, Chain A"/>
    <property type="match status" value="1"/>
</dbReference>
<keyword evidence="1" id="KW-1003">Cell membrane</keyword>
<dbReference type="InterPro" id="IPR001173">
    <property type="entry name" value="Glyco_trans_2-like"/>
</dbReference>
<dbReference type="SUPFAM" id="SSF53448">
    <property type="entry name" value="Nucleotide-diphospho-sugar transferases"/>
    <property type="match status" value="1"/>
</dbReference>
<feature type="transmembrane region" description="Helical" evidence="8">
    <location>
        <begin position="269"/>
        <end position="289"/>
    </location>
</feature>
<evidence type="ECO:0000256" key="5">
    <source>
        <dbReference type="ARBA" id="ARBA00022985"/>
    </source>
</evidence>
<keyword evidence="11" id="KW-1185">Reference proteome</keyword>
<dbReference type="InterPro" id="IPR050256">
    <property type="entry name" value="Glycosyltransferase_2"/>
</dbReference>
<evidence type="ECO:0000256" key="6">
    <source>
        <dbReference type="ARBA" id="ARBA00022989"/>
    </source>
</evidence>
<dbReference type="GO" id="GO:0009103">
    <property type="term" value="P:lipopolysaccharide biosynthetic process"/>
    <property type="evidence" value="ECO:0007669"/>
    <property type="project" value="UniProtKB-KW"/>
</dbReference>
<accession>D2QU95</accession>
<evidence type="ECO:0000259" key="9">
    <source>
        <dbReference type="Pfam" id="PF00535"/>
    </source>
</evidence>
<evidence type="ECO:0000256" key="7">
    <source>
        <dbReference type="ARBA" id="ARBA00023136"/>
    </source>
</evidence>
<evidence type="ECO:0000256" key="3">
    <source>
        <dbReference type="ARBA" id="ARBA00022679"/>
    </source>
</evidence>
<keyword evidence="2" id="KW-0328">Glycosyltransferase</keyword>
<dbReference type="eggNOG" id="COG1215">
    <property type="taxonomic scope" value="Bacteria"/>
</dbReference>
<feature type="domain" description="Glycosyltransferase 2-like" evidence="9">
    <location>
        <begin position="10"/>
        <end position="170"/>
    </location>
</feature>
<gene>
    <name evidence="10" type="ordered locus">Slin_6420</name>
</gene>
<organism evidence="10 11">
    <name type="scientific">Spirosoma linguale (strain ATCC 33905 / DSM 74 / LMG 10896 / Claus 1)</name>
    <dbReference type="NCBI Taxonomy" id="504472"/>
    <lineage>
        <taxon>Bacteria</taxon>
        <taxon>Pseudomonadati</taxon>
        <taxon>Bacteroidota</taxon>
        <taxon>Cytophagia</taxon>
        <taxon>Cytophagales</taxon>
        <taxon>Cytophagaceae</taxon>
        <taxon>Spirosoma</taxon>
    </lineage>
</organism>
<evidence type="ECO:0000313" key="11">
    <source>
        <dbReference type="Proteomes" id="UP000002028"/>
    </source>
</evidence>
<dbReference type="GO" id="GO:0005886">
    <property type="term" value="C:plasma membrane"/>
    <property type="evidence" value="ECO:0007669"/>
    <property type="project" value="TreeGrafter"/>
</dbReference>
<evidence type="ECO:0000256" key="4">
    <source>
        <dbReference type="ARBA" id="ARBA00022692"/>
    </source>
</evidence>
<dbReference type="HOGENOM" id="CLU_033536_0_0_10"/>
<reference evidence="10 11" key="1">
    <citation type="journal article" date="2010" name="Stand. Genomic Sci.">
        <title>Complete genome sequence of Spirosoma linguale type strain (1).</title>
        <authorList>
            <person name="Lail K."/>
            <person name="Sikorski J."/>
            <person name="Saunders E."/>
            <person name="Lapidus A."/>
            <person name="Glavina Del Rio T."/>
            <person name="Copeland A."/>
            <person name="Tice H."/>
            <person name="Cheng J.-F."/>
            <person name="Lucas S."/>
            <person name="Nolan M."/>
            <person name="Bruce D."/>
            <person name="Goodwin L."/>
            <person name="Pitluck S."/>
            <person name="Ivanova N."/>
            <person name="Mavromatis K."/>
            <person name="Ovchinnikova G."/>
            <person name="Pati A."/>
            <person name="Chen A."/>
            <person name="Palaniappan K."/>
            <person name="Land M."/>
            <person name="Hauser L."/>
            <person name="Chang Y.-J."/>
            <person name="Jeffries C.D."/>
            <person name="Chain P."/>
            <person name="Brettin T."/>
            <person name="Detter J.C."/>
            <person name="Schuetze A."/>
            <person name="Rohde M."/>
            <person name="Tindall B.J."/>
            <person name="Goeker M."/>
            <person name="Bristow J."/>
            <person name="Eisen J.A."/>
            <person name="Markowitz V."/>
            <person name="Hugenholtz P."/>
            <person name="Kyrpides N.C."/>
            <person name="Klenk H.-P."/>
            <person name="Chen F."/>
        </authorList>
    </citation>
    <scope>NUCLEOTIDE SEQUENCE [LARGE SCALE GENOMIC DNA]</scope>
    <source>
        <strain evidence="11">ATCC 33905 / DSM 74 / LMG 10896 / Claus 1</strain>
    </source>
</reference>
<keyword evidence="4 8" id="KW-0812">Transmembrane</keyword>
<keyword evidence="7 8" id="KW-0472">Membrane</keyword>
<evidence type="ECO:0000313" key="10">
    <source>
        <dbReference type="EMBL" id="ADB42377.1"/>
    </source>
</evidence>
<dbReference type="PANTHER" id="PTHR48090:SF3">
    <property type="entry name" value="UNDECAPRENYL-PHOSPHATE 4-DEOXY-4-FORMAMIDO-L-ARABINOSE TRANSFERASE"/>
    <property type="match status" value="1"/>
</dbReference>
<evidence type="ECO:0000256" key="1">
    <source>
        <dbReference type="ARBA" id="ARBA00022475"/>
    </source>
</evidence>
<dbReference type="STRING" id="504472.Slin_6420"/>
<keyword evidence="6 8" id="KW-1133">Transmembrane helix</keyword>
<dbReference type="InterPro" id="IPR029044">
    <property type="entry name" value="Nucleotide-diphossugar_trans"/>
</dbReference>
<dbReference type="CDD" id="cd04187">
    <property type="entry name" value="DPM1_like_bac"/>
    <property type="match status" value="1"/>
</dbReference>
<name>D2QU95_SPILD</name>
<keyword evidence="5" id="KW-0448">Lipopolysaccharide biosynthesis</keyword>
<proteinExistence type="predicted"/>
<dbReference type="AlphaFoldDB" id="D2QU95"/>